<dbReference type="Gene3D" id="2.40.50.40">
    <property type="match status" value="1"/>
</dbReference>
<gene>
    <name evidence="3" type="ORF">MNOR_LOCUS1743</name>
</gene>
<evidence type="ECO:0000313" key="3">
    <source>
        <dbReference type="EMBL" id="CAL4060993.1"/>
    </source>
</evidence>
<dbReference type="InterPro" id="IPR016197">
    <property type="entry name" value="Chromo-like_dom_sf"/>
</dbReference>
<dbReference type="PROSITE" id="PS50013">
    <property type="entry name" value="CHROMO_2"/>
    <property type="match status" value="1"/>
</dbReference>
<proteinExistence type="predicted"/>
<comment type="caution">
    <text evidence="3">The sequence shown here is derived from an EMBL/GenBank/DDBJ whole genome shotgun (WGS) entry which is preliminary data.</text>
</comment>
<dbReference type="GO" id="GO:0005694">
    <property type="term" value="C:chromosome"/>
    <property type="evidence" value="ECO:0007669"/>
    <property type="project" value="UniProtKB-ARBA"/>
</dbReference>
<feature type="non-terminal residue" evidence="3">
    <location>
        <position position="501"/>
    </location>
</feature>
<dbReference type="AlphaFoldDB" id="A0AAV2PN14"/>
<dbReference type="SUPFAM" id="SSF54160">
    <property type="entry name" value="Chromo domain-like"/>
    <property type="match status" value="1"/>
</dbReference>
<feature type="non-terminal residue" evidence="3">
    <location>
        <position position="1"/>
    </location>
</feature>
<evidence type="ECO:0000313" key="4">
    <source>
        <dbReference type="Proteomes" id="UP001497623"/>
    </source>
</evidence>
<evidence type="ECO:0000256" key="1">
    <source>
        <dbReference type="SAM" id="MobiDB-lite"/>
    </source>
</evidence>
<dbReference type="InterPro" id="IPR000953">
    <property type="entry name" value="Chromo/chromo_shadow_dom"/>
</dbReference>
<keyword evidence="4" id="KW-1185">Reference proteome</keyword>
<sequence length="501" mass="57569">KNYVEPSTSMNSMKNNIMNVKPEPDTWNLSTKNKEALDVNTCRKADFSNASRKSLPWENSNLKQTDVEYSSVEPGFTRSTGKSLPTTFWEKDLKYLENSGWSQKTDDYFSLVEPRPANSSDIVNSNSAPSDIYNWKHAGKNSSLEVPYLSNLDKNVILSADITNWRQADGVKSFNSDLNSSSESGNWRQADPVVIQTLRRIIGKRERGSGKEYLVRWYGTRVDTWEKEYTMTMLHMTTLQRFLDKEKQIFEETTKLINTKFNPGFIDTHCHLDFVYNKLKSTEKGENYRQVCENEYTFPLSFEGCITCFCDPSTFREAFLYKTIVLLNNVCTGFFQPRKSSVFADDDAVYNKVPVSSSFKAFCVKEFDHRLFFSNTESSKEHTHNNFAGCLWLSLSLSLLIFLFTRRICYDKCITCMYECVTTSVCMHRTCFGNIWWNVLLHLWCGLYFDCRSGIKSLMILRVATGSLIEVVATMVPRLGVLISCQRPYSSPLCPFLVNNG</sequence>
<protein>
    <recommendedName>
        <fullName evidence="2">Chromo domain-containing protein</fullName>
    </recommendedName>
</protein>
<reference evidence="3 4" key="1">
    <citation type="submission" date="2024-05" db="EMBL/GenBank/DDBJ databases">
        <authorList>
            <person name="Wallberg A."/>
        </authorList>
    </citation>
    <scope>NUCLEOTIDE SEQUENCE [LARGE SCALE GENOMIC DNA]</scope>
</reference>
<feature type="compositionally biased region" description="Polar residues" evidence="1">
    <location>
        <begin position="1"/>
        <end position="18"/>
    </location>
</feature>
<accession>A0AAV2PN14</accession>
<feature type="domain" description="Chromo" evidence="2">
    <location>
        <begin position="196"/>
        <end position="254"/>
    </location>
</feature>
<dbReference type="Proteomes" id="UP001497623">
    <property type="component" value="Unassembled WGS sequence"/>
</dbReference>
<feature type="region of interest" description="Disordered" evidence="1">
    <location>
        <begin position="1"/>
        <end position="24"/>
    </location>
</feature>
<dbReference type="CDD" id="cd00024">
    <property type="entry name" value="CD_CSD"/>
    <property type="match status" value="1"/>
</dbReference>
<dbReference type="PANTHER" id="PTHR46363:SF1">
    <property type="entry name" value="DEOXYRIBONUCLEASE TATDN2-RELATED"/>
    <property type="match status" value="1"/>
</dbReference>
<evidence type="ECO:0000259" key="2">
    <source>
        <dbReference type="PROSITE" id="PS50013"/>
    </source>
</evidence>
<dbReference type="PROSITE" id="PS01137">
    <property type="entry name" value="TATD_1"/>
    <property type="match status" value="1"/>
</dbReference>
<dbReference type="EMBL" id="CAXKWB010000486">
    <property type="protein sequence ID" value="CAL4060993.1"/>
    <property type="molecule type" value="Genomic_DNA"/>
</dbReference>
<organism evidence="3 4">
    <name type="scientific">Meganyctiphanes norvegica</name>
    <name type="common">Northern krill</name>
    <name type="synonym">Thysanopoda norvegica</name>
    <dbReference type="NCBI Taxonomy" id="48144"/>
    <lineage>
        <taxon>Eukaryota</taxon>
        <taxon>Metazoa</taxon>
        <taxon>Ecdysozoa</taxon>
        <taxon>Arthropoda</taxon>
        <taxon>Crustacea</taxon>
        <taxon>Multicrustacea</taxon>
        <taxon>Malacostraca</taxon>
        <taxon>Eumalacostraca</taxon>
        <taxon>Eucarida</taxon>
        <taxon>Euphausiacea</taxon>
        <taxon>Euphausiidae</taxon>
        <taxon>Meganyctiphanes</taxon>
    </lineage>
</organism>
<dbReference type="InterPro" id="IPR018228">
    <property type="entry name" value="DNase_TatD-rel_CS"/>
</dbReference>
<dbReference type="PANTHER" id="PTHR46363">
    <property type="entry name" value="DEOXYRIBONUCLEASE TATDN2-RELATED"/>
    <property type="match status" value="1"/>
</dbReference>
<name>A0AAV2PN14_MEGNR</name>